<organism evidence="1 2">
    <name type="scientific">Hyphococcus aureus</name>
    <dbReference type="NCBI Taxonomy" id="2666033"/>
    <lineage>
        <taxon>Bacteria</taxon>
        <taxon>Pseudomonadati</taxon>
        <taxon>Pseudomonadota</taxon>
        <taxon>Alphaproteobacteria</taxon>
        <taxon>Parvularculales</taxon>
        <taxon>Parvularculaceae</taxon>
        <taxon>Hyphococcus</taxon>
    </lineage>
</organism>
<reference evidence="1 2" key="1">
    <citation type="submission" date="2024-09" db="EMBL/GenBank/DDBJ databases">
        <authorList>
            <person name="Zhang Z.-H."/>
        </authorList>
    </citation>
    <scope>NUCLEOTIDE SEQUENCE [LARGE SCALE GENOMIC DNA]</scope>
    <source>
        <strain evidence="1 2">HHTR114</strain>
    </source>
</reference>
<gene>
    <name evidence="1" type="ORF">ACFMB1_10015</name>
</gene>
<comment type="caution">
    <text evidence="1">The sequence shown here is derived from an EMBL/GenBank/DDBJ whole genome shotgun (WGS) entry which is preliminary data.</text>
</comment>
<proteinExistence type="predicted"/>
<evidence type="ECO:0000313" key="2">
    <source>
        <dbReference type="Proteomes" id="UP001596116"/>
    </source>
</evidence>
<keyword evidence="2" id="KW-1185">Reference proteome</keyword>
<dbReference type="EMBL" id="JBHPON010000001">
    <property type="protein sequence ID" value="MFC6035880.1"/>
    <property type="molecule type" value="Genomic_DNA"/>
</dbReference>
<protein>
    <submittedName>
        <fullName evidence="1">Sulfotransferase</fullName>
    </submittedName>
</protein>
<dbReference type="Proteomes" id="UP001596116">
    <property type="component" value="Unassembled WGS sequence"/>
</dbReference>
<dbReference type="InterPro" id="IPR027417">
    <property type="entry name" value="P-loop_NTPase"/>
</dbReference>
<dbReference type="RefSeq" id="WP_379878454.1">
    <property type="nucleotide sequence ID" value="NZ_JBHPON010000001.1"/>
</dbReference>
<evidence type="ECO:0000313" key="1">
    <source>
        <dbReference type="EMBL" id="MFC6035880.1"/>
    </source>
</evidence>
<dbReference type="Gene3D" id="3.40.50.300">
    <property type="entry name" value="P-loop containing nucleotide triphosphate hydrolases"/>
    <property type="match status" value="1"/>
</dbReference>
<name>A0ABW1KWZ1_9PROT</name>
<dbReference type="Pfam" id="PF13469">
    <property type="entry name" value="Sulfotransfer_3"/>
    <property type="match status" value="1"/>
</dbReference>
<dbReference type="SUPFAM" id="SSF52540">
    <property type="entry name" value="P-loop containing nucleoside triphosphate hydrolases"/>
    <property type="match status" value="1"/>
</dbReference>
<sequence length="289" mass="33314">MSNPASWRETLKDYKREVYCDYLSCRSFFDGASEASRQHVNWLFILTFPNGGSTALAKLLLTSPSTVSLTPNAEGQWLIPSMTRARDRWDENYSLSYRKVRAVWLDQVRKKTSGPCLVVEKSPPNMVRYDKLLSSFDGMKTDLITFTRDPYAVCASWHKRYDTDEMISNWSLPCDEGMPEFQRFEHLAEIWLRMARYILAARPHARLNLRYEDFTADVPGAAKSLSSEIEMLSDISLEAKVKVKDYPDQKIINMNDRQISRLSDEQRAGLTSGLSKDRDTLDALHYQIL</sequence>
<accession>A0ABW1KWZ1</accession>